<feature type="region of interest" description="Disordered" evidence="1">
    <location>
        <begin position="85"/>
        <end position="110"/>
    </location>
</feature>
<name>M6CPK6_9LEPT</name>
<proteinExistence type="predicted"/>
<dbReference type="OrthoDB" id="9937479at2"/>
<dbReference type="AlphaFoldDB" id="M6CPK6"/>
<dbReference type="Proteomes" id="UP000011988">
    <property type="component" value="Unassembled WGS sequence"/>
</dbReference>
<protein>
    <submittedName>
        <fullName evidence="2">Uncharacterized protein</fullName>
    </submittedName>
</protein>
<gene>
    <name evidence="2" type="ORF">LEP1GSC194_2855</name>
</gene>
<comment type="caution">
    <text evidence="2">The sequence shown here is derived from an EMBL/GenBank/DDBJ whole genome shotgun (WGS) entry which is preliminary data.</text>
</comment>
<reference evidence="2 3" key="1">
    <citation type="submission" date="2013-01" db="EMBL/GenBank/DDBJ databases">
        <authorList>
            <person name="Harkins D.M."/>
            <person name="Durkin A.S."/>
            <person name="Brinkac L.M."/>
            <person name="Haft D.H."/>
            <person name="Selengut J.D."/>
            <person name="Sanka R."/>
            <person name="DePew J."/>
            <person name="Purushe J."/>
            <person name="Galloway R.L."/>
            <person name="Vinetz J.M."/>
            <person name="Sutton G.G."/>
            <person name="Nierman W.C."/>
            <person name="Fouts D.E."/>
        </authorList>
    </citation>
    <scope>NUCLEOTIDE SEQUENCE [LARGE SCALE GENOMIC DNA]</scope>
    <source>
        <strain evidence="2 3">79601</strain>
    </source>
</reference>
<dbReference type="EMBL" id="ANIK01000119">
    <property type="protein sequence ID" value="EMJ90783.1"/>
    <property type="molecule type" value="Genomic_DNA"/>
</dbReference>
<evidence type="ECO:0000313" key="2">
    <source>
        <dbReference type="EMBL" id="EMJ90783.1"/>
    </source>
</evidence>
<dbReference type="PATRIC" id="fig|1218565.3.peg.4402"/>
<accession>M6CPK6</accession>
<organism evidence="2 3">
    <name type="scientific">Leptospira alstonii serovar Sichuan str. 79601</name>
    <dbReference type="NCBI Taxonomy" id="1218565"/>
    <lineage>
        <taxon>Bacteria</taxon>
        <taxon>Pseudomonadati</taxon>
        <taxon>Spirochaetota</taxon>
        <taxon>Spirochaetia</taxon>
        <taxon>Leptospirales</taxon>
        <taxon>Leptospiraceae</taxon>
        <taxon>Leptospira</taxon>
    </lineage>
</organism>
<sequence>MLKYGTLFYKDQWDKCGKQLPHPRFIQDSLRSEKFQNGENRFDQKGCFLSQSASQVALDPTQSRGLNKVLKREFEERELVAEPLEFFEPPSNNEEINKEAAKQSESADLQ</sequence>
<evidence type="ECO:0000313" key="3">
    <source>
        <dbReference type="Proteomes" id="UP000011988"/>
    </source>
</evidence>
<evidence type="ECO:0000256" key="1">
    <source>
        <dbReference type="SAM" id="MobiDB-lite"/>
    </source>
</evidence>